<dbReference type="EMBL" id="JAYMGO010000003">
    <property type="protein sequence ID" value="KAL1278320.1"/>
    <property type="molecule type" value="Genomic_DNA"/>
</dbReference>
<evidence type="ECO:0000313" key="2">
    <source>
        <dbReference type="Proteomes" id="UP001558613"/>
    </source>
</evidence>
<proteinExistence type="predicted"/>
<comment type="caution">
    <text evidence="1">The sequence shown here is derived from an EMBL/GenBank/DDBJ whole genome shotgun (WGS) entry which is preliminary data.</text>
</comment>
<sequence>MSQPNKKWLVFGRTQKQEQTHFALCAGSLVLENTALTFPQRGLCCNLRERAPSMTTMTSSQTKHSLSAAHIHSVPGLKEMKIKENNAKA</sequence>
<keyword evidence="2" id="KW-1185">Reference proteome</keyword>
<name>A0ABR3NP40_9TELE</name>
<accession>A0ABR3NP40</accession>
<dbReference type="Proteomes" id="UP001558613">
    <property type="component" value="Unassembled WGS sequence"/>
</dbReference>
<evidence type="ECO:0000313" key="1">
    <source>
        <dbReference type="EMBL" id="KAL1278320.1"/>
    </source>
</evidence>
<reference evidence="1 2" key="1">
    <citation type="submission" date="2023-09" db="EMBL/GenBank/DDBJ databases">
        <authorList>
            <person name="Wang M."/>
        </authorList>
    </citation>
    <scope>NUCLEOTIDE SEQUENCE [LARGE SCALE GENOMIC DNA]</scope>
    <source>
        <strain evidence="1">GT-2023</strain>
        <tissue evidence="1">Liver</tissue>
    </source>
</reference>
<gene>
    <name evidence="1" type="ORF">QQF64_024993</name>
</gene>
<organism evidence="1 2">
    <name type="scientific">Cirrhinus molitorella</name>
    <name type="common">mud carp</name>
    <dbReference type="NCBI Taxonomy" id="172907"/>
    <lineage>
        <taxon>Eukaryota</taxon>
        <taxon>Metazoa</taxon>
        <taxon>Chordata</taxon>
        <taxon>Craniata</taxon>
        <taxon>Vertebrata</taxon>
        <taxon>Euteleostomi</taxon>
        <taxon>Actinopterygii</taxon>
        <taxon>Neopterygii</taxon>
        <taxon>Teleostei</taxon>
        <taxon>Ostariophysi</taxon>
        <taxon>Cypriniformes</taxon>
        <taxon>Cyprinidae</taxon>
        <taxon>Labeoninae</taxon>
        <taxon>Labeonini</taxon>
        <taxon>Cirrhinus</taxon>
    </lineage>
</organism>
<protein>
    <submittedName>
        <fullName evidence="1">Uncharacterized protein</fullName>
    </submittedName>
</protein>